<evidence type="ECO:0000256" key="13">
    <source>
        <dbReference type="ARBA" id="ARBA00023125"/>
    </source>
</evidence>
<dbReference type="PRINTS" id="PR01657">
    <property type="entry name" value="MCMFAMILY"/>
</dbReference>
<dbReference type="GO" id="GO:0003697">
    <property type="term" value="F:single-stranded DNA binding"/>
    <property type="evidence" value="ECO:0007669"/>
    <property type="project" value="TreeGrafter"/>
</dbReference>
<keyword evidence="15" id="KW-0131">Cell cycle</keyword>
<evidence type="ECO:0000313" key="18">
    <source>
        <dbReference type="EMBL" id="KAH3688721.1"/>
    </source>
</evidence>
<dbReference type="InterPro" id="IPR018525">
    <property type="entry name" value="MCM_CS"/>
</dbReference>
<protein>
    <recommendedName>
        <fullName evidence="4">DNA replication licensing factor MCM2</fullName>
        <ecNumber evidence="3">3.6.4.12</ecNumber>
    </recommendedName>
</protein>
<dbReference type="Pfam" id="PF17207">
    <property type="entry name" value="MCM_OB"/>
    <property type="match status" value="1"/>
</dbReference>
<evidence type="ECO:0000256" key="1">
    <source>
        <dbReference type="ARBA" id="ARBA00004123"/>
    </source>
</evidence>
<comment type="subcellular location">
    <subcellularLocation>
        <location evidence="1">Nucleus</location>
    </subcellularLocation>
</comment>
<evidence type="ECO:0000256" key="7">
    <source>
        <dbReference type="ARBA" id="ARBA00022741"/>
    </source>
</evidence>
<gene>
    <name evidence="18" type="ORF">WICPIJ_000321</name>
</gene>
<dbReference type="EMBL" id="JAEUBG010000192">
    <property type="protein sequence ID" value="KAH3688721.1"/>
    <property type="molecule type" value="Genomic_DNA"/>
</dbReference>
<dbReference type="PRINTS" id="PR01658">
    <property type="entry name" value="MCMPROTEIN2"/>
</dbReference>
<dbReference type="Proteomes" id="UP000774326">
    <property type="component" value="Unassembled WGS sequence"/>
</dbReference>
<dbReference type="SMART" id="SM00350">
    <property type="entry name" value="MCM"/>
    <property type="match status" value="1"/>
</dbReference>
<dbReference type="SUPFAM" id="SSF52540">
    <property type="entry name" value="P-loop containing nucleoside triphosphate hydrolases"/>
    <property type="match status" value="1"/>
</dbReference>
<dbReference type="InterPro" id="IPR031327">
    <property type="entry name" value="MCM"/>
</dbReference>
<evidence type="ECO:0000256" key="3">
    <source>
        <dbReference type="ARBA" id="ARBA00012551"/>
    </source>
</evidence>
<keyword evidence="12" id="KW-0067">ATP-binding</keyword>
<keyword evidence="14" id="KW-0539">Nucleus</keyword>
<keyword evidence="10" id="KW-0347">Helicase</keyword>
<dbReference type="Pfam" id="PF00493">
    <property type="entry name" value="MCM"/>
    <property type="match status" value="1"/>
</dbReference>
<dbReference type="GO" id="GO:0017116">
    <property type="term" value="F:single-stranded DNA helicase activity"/>
    <property type="evidence" value="ECO:0007669"/>
    <property type="project" value="TreeGrafter"/>
</dbReference>
<dbReference type="Gene3D" id="2.20.28.10">
    <property type="match status" value="1"/>
</dbReference>
<dbReference type="GO" id="GO:0005656">
    <property type="term" value="C:nuclear pre-replicative complex"/>
    <property type="evidence" value="ECO:0007669"/>
    <property type="project" value="UniProtKB-ARBA"/>
</dbReference>
<dbReference type="InterPro" id="IPR033762">
    <property type="entry name" value="MCM_OB"/>
</dbReference>
<dbReference type="InterPro" id="IPR041562">
    <property type="entry name" value="MCM_lid"/>
</dbReference>
<reference evidence="18" key="2">
    <citation type="submission" date="2021-01" db="EMBL/GenBank/DDBJ databases">
        <authorList>
            <person name="Schikora-Tamarit M.A."/>
        </authorList>
    </citation>
    <scope>NUCLEOTIDE SEQUENCE</scope>
    <source>
        <strain evidence="18">CBS2887</strain>
    </source>
</reference>
<keyword evidence="7" id="KW-0547">Nucleotide-binding</keyword>
<evidence type="ECO:0000256" key="6">
    <source>
        <dbReference type="ARBA" id="ARBA00022723"/>
    </source>
</evidence>
<evidence type="ECO:0000256" key="9">
    <source>
        <dbReference type="ARBA" id="ARBA00022801"/>
    </source>
</evidence>
<dbReference type="GO" id="GO:0003688">
    <property type="term" value="F:DNA replication origin binding"/>
    <property type="evidence" value="ECO:0007669"/>
    <property type="project" value="UniProtKB-ARBA"/>
</dbReference>
<dbReference type="InterPro" id="IPR008045">
    <property type="entry name" value="MCM2"/>
</dbReference>
<keyword evidence="8" id="KW-0863">Zinc-finger</keyword>
<feature type="region of interest" description="Disordered" evidence="16">
    <location>
        <begin position="1"/>
        <end position="50"/>
    </location>
</feature>
<comment type="caution">
    <text evidence="18">The sequence shown here is derived from an EMBL/GenBank/DDBJ whole genome shotgun (WGS) entry which is preliminary data.</text>
</comment>
<dbReference type="GO" id="GO:0006279">
    <property type="term" value="P:premeiotic DNA replication"/>
    <property type="evidence" value="ECO:0007669"/>
    <property type="project" value="UniProtKB-ARBA"/>
</dbReference>
<feature type="domain" description="MCM C-terminal AAA(+) ATPase" evidence="17">
    <location>
        <begin position="480"/>
        <end position="686"/>
    </location>
</feature>
<dbReference type="Pfam" id="PF17855">
    <property type="entry name" value="MCM_lid"/>
    <property type="match status" value="1"/>
</dbReference>
<dbReference type="InterPro" id="IPR012340">
    <property type="entry name" value="NA-bd_OB-fold"/>
</dbReference>
<keyword evidence="9" id="KW-0378">Hydrolase</keyword>
<dbReference type="GO" id="GO:0043138">
    <property type="term" value="F:3'-5' DNA helicase activity"/>
    <property type="evidence" value="ECO:0007669"/>
    <property type="project" value="TreeGrafter"/>
</dbReference>
<evidence type="ECO:0000313" key="19">
    <source>
        <dbReference type="Proteomes" id="UP000774326"/>
    </source>
</evidence>
<keyword evidence="13" id="KW-0238">DNA-binding</keyword>
<dbReference type="GO" id="GO:0071162">
    <property type="term" value="C:CMG complex"/>
    <property type="evidence" value="ECO:0007669"/>
    <property type="project" value="UniProtKB-ARBA"/>
</dbReference>
<accession>A0A9P8QE59</accession>
<reference evidence="18" key="1">
    <citation type="journal article" date="2021" name="Open Biol.">
        <title>Shared evolutionary footprints suggest mitochondrial oxidative damage underlies multiple complex I losses in fungi.</title>
        <authorList>
            <person name="Schikora-Tamarit M.A."/>
            <person name="Marcet-Houben M."/>
            <person name="Nosek J."/>
            <person name="Gabaldon T."/>
        </authorList>
    </citation>
    <scope>NUCLEOTIDE SEQUENCE</scope>
    <source>
        <strain evidence="18">CBS2887</strain>
    </source>
</reference>
<evidence type="ECO:0000256" key="15">
    <source>
        <dbReference type="ARBA" id="ARBA00023306"/>
    </source>
</evidence>
<evidence type="ECO:0000256" key="8">
    <source>
        <dbReference type="ARBA" id="ARBA00022771"/>
    </source>
</evidence>
<dbReference type="PROSITE" id="PS00847">
    <property type="entry name" value="MCM_1"/>
    <property type="match status" value="1"/>
</dbReference>
<dbReference type="GO" id="GO:0042555">
    <property type="term" value="C:MCM complex"/>
    <property type="evidence" value="ECO:0007669"/>
    <property type="project" value="InterPro"/>
</dbReference>
<keyword evidence="6" id="KW-0479">Metal-binding</keyword>
<dbReference type="EC" id="3.6.4.12" evidence="3"/>
<evidence type="ECO:0000256" key="16">
    <source>
        <dbReference type="SAM" id="MobiDB-lite"/>
    </source>
</evidence>
<dbReference type="FunFam" id="3.40.50.300:FF:000138">
    <property type="entry name" value="DNA helicase"/>
    <property type="match status" value="1"/>
</dbReference>
<comment type="similarity">
    <text evidence="2">Belongs to the MCM family.</text>
</comment>
<dbReference type="PANTHER" id="PTHR11630">
    <property type="entry name" value="DNA REPLICATION LICENSING FACTOR MCM FAMILY MEMBER"/>
    <property type="match status" value="1"/>
</dbReference>
<dbReference type="Gene3D" id="3.30.1640.10">
    <property type="entry name" value="mini-chromosome maintenance (MCM) complex, chain A, domain 1"/>
    <property type="match status" value="1"/>
</dbReference>
<dbReference type="Gene3D" id="2.40.50.140">
    <property type="entry name" value="Nucleic acid-binding proteins"/>
    <property type="match status" value="1"/>
</dbReference>
<evidence type="ECO:0000256" key="2">
    <source>
        <dbReference type="ARBA" id="ARBA00008010"/>
    </source>
</evidence>
<sequence length="849" mass="95528">MSSRGNHNSRKRPTFESDSYSDDDGVPGRRSLPNSSPQLIPPSSPIIPYEDAVEDRIQDDDFDALERAEDDLEEEDGIDLMDQMENDYRFNATEDTYDLEDGNIDDTEIQDDGLGLAGYRRVTKALEQRDQMIDNVGHIARREGRGGFRMRGIRRGGEDDEDFDSEEVDPLEQEVTSNDLLNITTGTVLEWVLQPNVRNKIQSEFRSFLSEYTDDNGTSVYGSRIKALGRENKQSLEVDFPHLRESKAQVAILLGICPEKVLEYFNTVAREAVMEYYADYNEIHNNIYVRVISFDTAKTLRQLRESDLNTFVTVSGVVTRRGGVFPQLSVIYFDCIVCGKTAPPVYQEGNEEIKPFYCPNCKKRSQFTINSVDTTYRNYQRLTLQESPGTVSAGRLPRHREVILLNDLVDITKPGEEVEITGIYKQAYNGSLNAKNGFPTFMTVIEANSVKKNHGDNSAAYSWTPEEEADFKKMSRDGKIIDDIINSIAPSIYGHREIKTAIACSLFGGVGKNINGKHSIRGDINVLLLGDPGTAKSQILKYVEKTAQRAVFATGQGASAVGLTATVRKDAITKEWTLEGGALVLADKGVCLIDEFDKMNDQDRTSIHEAMEQQSISISKAGIITTLQARCAIIAAANPNGGKYNANLTLPQNVDLTEPILSRFDILCVVRDKSNKEIDAKLAKFVINSHIRSTLTIDDQEEDEDELSVPLTQREKNQQLKTQKESEISPIPQEKLTKYIHYARSHITPKLSHLEEDKISRVYADLRHQSKATGSFPITVRHFESILRTAESFAKMRLAEYVSNSDVDRAIEVAVKSFIGVQKQGVKKELERGFWKYTQKRKQRGMQQE</sequence>
<dbReference type="OrthoDB" id="844at2759"/>
<dbReference type="GO" id="GO:0043596">
    <property type="term" value="C:nuclear replication fork"/>
    <property type="evidence" value="ECO:0007669"/>
    <property type="project" value="UniProtKB-ARBA"/>
</dbReference>
<dbReference type="InterPro" id="IPR027925">
    <property type="entry name" value="MCM_N"/>
</dbReference>
<dbReference type="AlphaFoldDB" id="A0A9P8QE59"/>
<evidence type="ECO:0000256" key="10">
    <source>
        <dbReference type="ARBA" id="ARBA00022806"/>
    </source>
</evidence>
<evidence type="ECO:0000256" key="5">
    <source>
        <dbReference type="ARBA" id="ARBA00022705"/>
    </source>
</evidence>
<evidence type="ECO:0000259" key="17">
    <source>
        <dbReference type="PROSITE" id="PS50051"/>
    </source>
</evidence>
<dbReference type="GO" id="GO:0016787">
    <property type="term" value="F:hydrolase activity"/>
    <property type="evidence" value="ECO:0007669"/>
    <property type="project" value="UniProtKB-KW"/>
</dbReference>
<name>A0A9P8QE59_WICPI</name>
<evidence type="ECO:0000256" key="14">
    <source>
        <dbReference type="ARBA" id="ARBA00023242"/>
    </source>
</evidence>
<dbReference type="InterPro" id="IPR027417">
    <property type="entry name" value="P-loop_NTPase"/>
</dbReference>
<proteinExistence type="inferred from homology"/>
<dbReference type="GO" id="GO:0000727">
    <property type="term" value="P:double-strand break repair via break-induced replication"/>
    <property type="evidence" value="ECO:0007669"/>
    <property type="project" value="TreeGrafter"/>
</dbReference>
<dbReference type="SUPFAM" id="SSF50249">
    <property type="entry name" value="Nucleic acid-binding proteins"/>
    <property type="match status" value="1"/>
</dbReference>
<dbReference type="PROSITE" id="PS50051">
    <property type="entry name" value="MCM_2"/>
    <property type="match status" value="1"/>
</dbReference>
<keyword evidence="11" id="KW-0862">Zinc</keyword>
<keyword evidence="19" id="KW-1185">Reference proteome</keyword>
<dbReference type="PANTHER" id="PTHR11630:SF44">
    <property type="entry name" value="DNA REPLICATION LICENSING FACTOR MCM2"/>
    <property type="match status" value="1"/>
</dbReference>
<dbReference type="GO" id="GO:1902975">
    <property type="term" value="P:mitotic DNA replication initiation"/>
    <property type="evidence" value="ECO:0007669"/>
    <property type="project" value="TreeGrafter"/>
</dbReference>
<keyword evidence="5" id="KW-0235">DNA replication</keyword>
<evidence type="ECO:0000256" key="12">
    <source>
        <dbReference type="ARBA" id="ARBA00022840"/>
    </source>
</evidence>
<dbReference type="Pfam" id="PF14551">
    <property type="entry name" value="MCM_N"/>
    <property type="match status" value="1"/>
</dbReference>
<organism evidence="18 19">
    <name type="scientific">Wickerhamomyces pijperi</name>
    <name type="common">Yeast</name>
    <name type="synonym">Pichia pijperi</name>
    <dbReference type="NCBI Taxonomy" id="599730"/>
    <lineage>
        <taxon>Eukaryota</taxon>
        <taxon>Fungi</taxon>
        <taxon>Dikarya</taxon>
        <taxon>Ascomycota</taxon>
        <taxon>Saccharomycotina</taxon>
        <taxon>Saccharomycetes</taxon>
        <taxon>Phaffomycetales</taxon>
        <taxon>Wickerhamomycetaceae</taxon>
        <taxon>Wickerhamomyces</taxon>
    </lineage>
</organism>
<dbReference type="InterPro" id="IPR001208">
    <property type="entry name" value="MCM_dom"/>
</dbReference>
<dbReference type="GO" id="GO:0005524">
    <property type="term" value="F:ATP binding"/>
    <property type="evidence" value="ECO:0007669"/>
    <property type="project" value="UniProtKB-KW"/>
</dbReference>
<dbReference type="GO" id="GO:0008270">
    <property type="term" value="F:zinc ion binding"/>
    <property type="evidence" value="ECO:0007669"/>
    <property type="project" value="UniProtKB-KW"/>
</dbReference>
<dbReference type="Gene3D" id="3.40.50.300">
    <property type="entry name" value="P-loop containing nucleotide triphosphate hydrolases"/>
    <property type="match status" value="1"/>
</dbReference>
<evidence type="ECO:0000256" key="4">
    <source>
        <dbReference type="ARBA" id="ARBA00018925"/>
    </source>
</evidence>
<evidence type="ECO:0000256" key="11">
    <source>
        <dbReference type="ARBA" id="ARBA00022833"/>
    </source>
</evidence>
<dbReference type="GO" id="GO:0006267">
    <property type="term" value="P:pre-replicative complex assembly involved in nuclear cell cycle DNA replication"/>
    <property type="evidence" value="ECO:0007669"/>
    <property type="project" value="UniProtKB-ARBA"/>
</dbReference>